<dbReference type="InterPro" id="IPR053134">
    <property type="entry name" value="RNA-dir_DNA_polymerase"/>
</dbReference>
<reference evidence="1 2" key="1">
    <citation type="journal article" date="2018" name="PLoS Genet.">
        <title>Population sequencing reveals clonal diversity and ancestral inbreeding in the grapevine cultivar Chardonnay.</title>
        <authorList>
            <person name="Roach M.J."/>
            <person name="Johnson D.L."/>
            <person name="Bohlmann J."/>
            <person name="van Vuuren H.J."/>
            <person name="Jones S.J."/>
            <person name="Pretorius I.S."/>
            <person name="Schmidt S.A."/>
            <person name="Borneman A.R."/>
        </authorList>
    </citation>
    <scope>NUCLEOTIDE SEQUENCE [LARGE SCALE GENOMIC DNA]</scope>
    <source>
        <strain evidence="2">cv. Chardonnay</strain>
        <tissue evidence="1">Leaf</tissue>
    </source>
</reference>
<dbReference type="EMBL" id="QGNW01000198">
    <property type="protein sequence ID" value="RVW85973.1"/>
    <property type="molecule type" value="Genomic_DNA"/>
</dbReference>
<evidence type="ECO:0000313" key="1">
    <source>
        <dbReference type="EMBL" id="RVW85973.1"/>
    </source>
</evidence>
<dbReference type="InterPro" id="IPR043502">
    <property type="entry name" value="DNA/RNA_pol_sf"/>
</dbReference>
<evidence type="ECO:0000313" key="2">
    <source>
        <dbReference type="Proteomes" id="UP000288805"/>
    </source>
</evidence>
<dbReference type="InterPro" id="IPR043128">
    <property type="entry name" value="Rev_trsase/Diguanyl_cyclase"/>
</dbReference>
<dbReference type="Proteomes" id="UP000288805">
    <property type="component" value="Unassembled WGS sequence"/>
</dbReference>
<dbReference type="PANTHER" id="PTHR24559">
    <property type="entry name" value="TRANSPOSON TY3-I GAG-POL POLYPROTEIN"/>
    <property type="match status" value="1"/>
</dbReference>
<proteinExistence type="predicted"/>
<sequence>MKNEEDHQPGRYDEEIHAFTFPQALHGKKGINNASEILEVLRQVKVNIPLLDMIKQVSTYAKFLKDLCTIKRGLNVNKKAFLTEDVCEESFVGLEDRSVKILRGMIEDVLVQVEKNGLMQLKFGNMTLELNIFYLCKKQFHSEEEEGPEEGYLNPQICLLLCPLRRGGKKFCLYSMGRRHKKLYAYLEENKQSPVVISSSFITPQEDCLLEVLGDVVRAEVLKLLQANIIYPISDSPWDHFPLPFIDQVLERVSGHPFYCFLDGYSGYFQIEIDVEDQEKTIFTCPFGTYAYRRMSFGLCKHPQHSKDAC</sequence>
<dbReference type="SUPFAM" id="SSF56672">
    <property type="entry name" value="DNA/RNA polymerases"/>
    <property type="match status" value="1"/>
</dbReference>
<comment type="caution">
    <text evidence="1">The sequence shown here is derived from an EMBL/GenBank/DDBJ whole genome shotgun (WGS) entry which is preliminary data.</text>
</comment>
<evidence type="ECO:0008006" key="3">
    <source>
        <dbReference type="Google" id="ProtNLM"/>
    </source>
</evidence>
<dbReference type="PANTHER" id="PTHR24559:SF444">
    <property type="entry name" value="REVERSE TRANSCRIPTASE DOMAIN-CONTAINING PROTEIN"/>
    <property type="match status" value="1"/>
</dbReference>
<dbReference type="Gene3D" id="3.30.70.270">
    <property type="match status" value="1"/>
</dbReference>
<dbReference type="AlphaFoldDB" id="A0A438HNF1"/>
<dbReference type="Gene3D" id="3.10.10.10">
    <property type="entry name" value="HIV Type 1 Reverse Transcriptase, subunit A, domain 1"/>
    <property type="match status" value="1"/>
</dbReference>
<gene>
    <name evidence="1" type="ORF">CK203_041478</name>
</gene>
<organism evidence="1 2">
    <name type="scientific">Vitis vinifera</name>
    <name type="common">Grape</name>
    <dbReference type="NCBI Taxonomy" id="29760"/>
    <lineage>
        <taxon>Eukaryota</taxon>
        <taxon>Viridiplantae</taxon>
        <taxon>Streptophyta</taxon>
        <taxon>Embryophyta</taxon>
        <taxon>Tracheophyta</taxon>
        <taxon>Spermatophyta</taxon>
        <taxon>Magnoliopsida</taxon>
        <taxon>eudicotyledons</taxon>
        <taxon>Gunneridae</taxon>
        <taxon>Pentapetalae</taxon>
        <taxon>rosids</taxon>
        <taxon>Vitales</taxon>
        <taxon>Vitaceae</taxon>
        <taxon>Viteae</taxon>
        <taxon>Vitis</taxon>
    </lineage>
</organism>
<accession>A0A438HNF1</accession>
<protein>
    <recommendedName>
        <fullName evidence="3">Transposon Ty3-I Gag-Pol polyprotein</fullName>
    </recommendedName>
</protein>
<name>A0A438HNF1_VITVI</name>